<evidence type="ECO:0000259" key="4">
    <source>
        <dbReference type="PROSITE" id="PS50949"/>
    </source>
</evidence>
<dbReference type="InterPro" id="IPR036388">
    <property type="entry name" value="WH-like_DNA-bd_sf"/>
</dbReference>
<organism evidence="5 6">
    <name type="scientific">Natranaerovirga hydrolytica</name>
    <dbReference type="NCBI Taxonomy" id="680378"/>
    <lineage>
        <taxon>Bacteria</taxon>
        <taxon>Bacillati</taxon>
        <taxon>Bacillota</taxon>
        <taxon>Clostridia</taxon>
        <taxon>Lachnospirales</taxon>
        <taxon>Natranaerovirgaceae</taxon>
        <taxon>Natranaerovirga</taxon>
    </lineage>
</organism>
<dbReference type="CDD" id="cd07377">
    <property type="entry name" value="WHTH_GntR"/>
    <property type="match status" value="1"/>
</dbReference>
<dbReference type="SMART" id="SM00345">
    <property type="entry name" value="HTH_GNTR"/>
    <property type="match status" value="1"/>
</dbReference>
<evidence type="ECO:0000313" key="6">
    <source>
        <dbReference type="Proteomes" id="UP000294545"/>
    </source>
</evidence>
<comment type="caution">
    <text evidence="5">The sequence shown here is derived from an EMBL/GenBank/DDBJ whole genome shotgun (WGS) entry which is preliminary data.</text>
</comment>
<dbReference type="InterPro" id="IPR036390">
    <property type="entry name" value="WH_DNA-bd_sf"/>
</dbReference>
<keyword evidence="3" id="KW-0804">Transcription</keyword>
<evidence type="ECO:0000256" key="2">
    <source>
        <dbReference type="ARBA" id="ARBA00023125"/>
    </source>
</evidence>
<dbReference type="EMBL" id="SMGQ01000002">
    <property type="protein sequence ID" value="TCK99719.1"/>
    <property type="molecule type" value="Genomic_DNA"/>
</dbReference>
<dbReference type="PROSITE" id="PS50949">
    <property type="entry name" value="HTH_GNTR"/>
    <property type="match status" value="1"/>
</dbReference>
<gene>
    <name evidence="5" type="ORF">EDC19_0077</name>
</gene>
<dbReference type="PANTHER" id="PTHR38445">
    <property type="entry name" value="HTH-TYPE TRANSCRIPTIONAL REPRESSOR YTRA"/>
    <property type="match status" value="1"/>
</dbReference>
<keyword evidence="1" id="KW-0805">Transcription regulation</keyword>
<dbReference type="Gene3D" id="1.10.10.10">
    <property type="entry name" value="Winged helix-like DNA-binding domain superfamily/Winged helix DNA-binding domain"/>
    <property type="match status" value="1"/>
</dbReference>
<dbReference type="Pfam" id="PF00392">
    <property type="entry name" value="GntR"/>
    <property type="match status" value="1"/>
</dbReference>
<accession>A0A4R1N0V4</accession>
<evidence type="ECO:0000256" key="3">
    <source>
        <dbReference type="ARBA" id="ARBA00023163"/>
    </source>
</evidence>
<dbReference type="AlphaFoldDB" id="A0A4R1N0V4"/>
<dbReference type="GO" id="GO:0003700">
    <property type="term" value="F:DNA-binding transcription factor activity"/>
    <property type="evidence" value="ECO:0007669"/>
    <property type="project" value="InterPro"/>
</dbReference>
<dbReference type="SUPFAM" id="SSF46785">
    <property type="entry name" value="Winged helix' DNA-binding domain"/>
    <property type="match status" value="1"/>
</dbReference>
<dbReference type="GO" id="GO:0003677">
    <property type="term" value="F:DNA binding"/>
    <property type="evidence" value="ECO:0007669"/>
    <property type="project" value="UniProtKB-KW"/>
</dbReference>
<dbReference type="InterPro" id="IPR000524">
    <property type="entry name" value="Tscrpt_reg_HTH_GntR"/>
</dbReference>
<proteinExistence type="predicted"/>
<feature type="domain" description="HTH gntR-type" evidence="4">
    <location>
        <begin position="42"/>
        <end position="110"/>
    </location>
</feature>
<dbReference type="PANTHER" id="PTHR38445:SF6">
    <property type="entry name" value="GNTR-FAMILY TRANSCRIPTIONAL REGULATOR"/>
    <property type="match status" value="1"/>
</dbReference>
<evidence type="ECO:0000256" key="1">
    <source>
        <dbReference type="ARBA" id="ARBA00023015"/>
    </source>
</evidence>
<dbReference type="Proteomes" id="UP000294545">
    <property type="component" value="Unassembled WGS sequence"/>
</dbReference>
<evidence type="ECO:0000313" key="5">
    <source>
        <dbReference type="EMBL" id="TCK99719.1"/>
    </source>
</evidence>
<protein>
    <submittedName>
        <fullName evidence="5">GntR family transcriptional regulator</fullName>
    </submittedName>
</protein>
<keyword evidence="2" id="KW-0238">DNA-binding</keyword>
<keyword evidence="6" id="KW-1185">Reference proteome</keyword>
<name>A0A4R1N0V4_9FIRM</name>
<sequence>MTKYIKIFDLTYTIIKCIMTIIHQGGGRIVIDFSNLKLNNKMPVYIQITQFVKKEILLNNLQSGDILPSRRELAATLEINPNTAQKAFRLMEKEGYVITSGNEGSKIHLTTDSLNNIENELTKEMVKTFILSAKDIHLEYPQVIRLLKDMWDEV</sequence>
<reference evidence="5 6" key="1">
    <citation type="submission" date="2019-03" db="EMBL/GenBank/DDBJ databases">
        <title>Genomic Encyclopedia of Type Strains, Phase IV (KMG-IV): sequencing the most valuable type-strain genomes for metagenomic binning, comparative biology and taxonomic classification.</title>
        <authorList>
            <person name="Goeker M."/>
        </authorList>
    </citation>
    <scope>NUCLEOTIDE SEQUENCE [LARGE SCALE GENOMIC DNA]</scope>
    <source>
        <strain evidence="5 6">DSM 24176</strain>
    </source>
</reference>